<dbReference type="EMBL" id="JAIWYP010000014">
    <property type="protein sequence ID" value="KAH3708266.1"/>
    <property type="molecule type" value="Genomic_DNA"/>
</dbReference>
<protein>
    <submittedName>
        <fullName evidence="1">Uncharacterized protein</fullName>
    </submittedName>
</protein>
<proteinExistence type="predicted"/>
<comment type="caution">
    <text evidence="1">The sequence shown here is derived from an EMBL/GenBank/DDBJ whole genome shotgun (WGS) entry which is preliminary data.</text>
</comment>
<keyword evidence="2" id="KW-1185">Reference proteome</keyword>
<evidence type="ECO:0000313" key="1">
    <source>
        <dbReference type="EMBL" id="KAH3708266.1"/>
    </source>
</evidence>
<evidence type="ECO:0000313" key="2">
    <source>
        <dbReference type="Proteomes" id="UP000828390"/>
    </source>
</evidence>
<name>A0A9D3YZP7_DREPO</name>
<reference evidence="1" key="1">
    <citation type="journal article" date="2019" name="bioRxiv">
        <title>The Genome of the Zebra Mussel, Dreissena polymorpha: A Resource for Invasive Species Research.</title>
        <authorList>
            <person name="McCartney M.A."/>
            <person name="Auch B."/>
            <person name="Kono T."/>
            <person name="Mallez S."/>
            <person name="Zhang Y."/>
            <person name="Obille A."/>
            <person name="Becker A."/>
            <person name="Abrahante J.E."/>
            <person name="Garbe J."/>
            <person name="Badalamenti J.P."/>
            <person name="Herman A."/>
            <person name="Mangelson H."/>
            <person name="Liachko I."/>
            <person name="Sullivan S."/>
            <person name="Sone E.D."/>
            <person name="Koren S."/>
            <person name="Silverstein K.A.T."/>
            <person name="Beckman K.B."/>
            <person name="Gohl D.M."/>
        </authorList>
    </citation>
    <scope>NUCLEOTIDE SEQUENCE</scope>
    <source>
        <strain evidence="1">Duluth1</strain>
        <tissue evidence="1">Whole animal</tissue>
    </source>
</reference>
<organism evidence="1 2">
    <name type="scientific">Dreissena polymorpha</name>
    <name type="common">Zebra mussel</name>
    <name type="synonym">Mytilus polymorpha</name>
    <dbReference type="NCBI Taxonomy" id="45954"/>
    <lineage>
        <taxon>Eukaryota</taxon>
        <taxon>Metazoa</taxon>
        <taxon>Spiralia</taxon>
        <taxon>Lophotrochozoa</taxon>
        <taxon>Mollusca</taxon>
        <taxon>Bivalvia</taxon>
        <taxon>Autobranchia</taxon>
        <taxon>Heteroconchia</taxon>
        <taxon>Euheterodonta</taxon>
        <taxon>Imparidentia</taxon>
        <taxon>Neoheterodontei</taxon>
        <taxon>Myida</taxon>
        <taxon>Dreissenoidea</taxon>
        <taxon>Dreissenidae</taxon>
        <taxon>Dreissena</taxon>
    </lineage>
</organism>
<dbReference type="Proteomes" id="UP000828390">
    <property type="component" value="Unassembled WGS sequence"/>
</dbReference>
<dbReference type="AlphaFoldDB" id="A0A9D3YZP7"/>
<gene>
    <name evidence="1" type="ORF">DPMN_067713</name>
</gene>
<accession>A0A9D3YZP7</accession>
<sequence>MATTLPFLRKDGLTTTTFKSGYILAGLCHRWGYPEQLATVTVETHRTIMYLEILLTCILKKSLSTAALNYMIHISILYTPSNLVYDRRITSHPLLMTSVDIQHLRSMTLYTNWLKRNTFLSSIARVDENIST</sequence>
<reference evidence="1" key="2">
    <citation type="submission" date="2020-11" db="EMBL/GenBank/DDBJ databases">
        <authorList>
            <person name="McCartney M.A."/>
            <person name="Auch B."/>
            <person name="Kono T."/>
            <person name="Mallez S."/>
            <person name="Becker A."/>
            <person name="Gohl D.M."/>
            <person name="Silverstein K.A.T."/>
            <person name="Koren S."/>
            <person name="Bechman K.B."/>
            <person name="Herman A."/>
            <person name="Abrahante J.E."/>
            <person name="Garbe J."/>
        </authorList>
    </citation>
    <scope>NUCLEOTIDE SEQUENCE</scope>
    <source>
        <strain evidence="1">Duluth1</strain>
        <tissue evidence="1">Whole animal</tissue>
    </source>
</reference>